<accession>A0AA96YAQ3</accession>
<evidence type="ECO:0000313" key="1">
    <source>
        <dbReference type="EMBL" id="WOB44213.1"/>
    </source>
</evidence>
<gene>
    <name evidence="1" type="ORF">HNI00_14450</name>
</gene>
<dbReference type="KEGG" id="tog:HNI00_14450"/>
<organism evidence="1">
    <name type="scientific">Thermoleptolyngbya oregonensis NK1-22</name>
    <dbReference type="NCBI Taxonomy" id="2547457"/>
    <lineage>
        <taxon>Bacteria</taxon>
        <taxon>Bacillati</taxon>
        <taxon>Cyanobacteriota</taxon>
        <taxon>Cyanophyceae</taxon>
        <taxon>Oculatellales</taxon>
        <taxon>Oculatellaceae</taxon>
        <taxon>Thermoleptolyngbya</taxon>
    </lineage>
</organism>
<protein>
    <submittedName>
        <fullName evidence="1">Toxin-antitoxin system, antitoxin component, Xre family protein</fullName>
    </submittedName>
</protein>
<sequence length="78" mass="9020">MPESDTLNSERLSTDIEQELLEKLRSLPSEKVLQVLDFIEFLWLRNRDAALVHAASRSSEASFGRIWDNPLDAEYDQL</sequence>
<dbReference type="RefSeq" id="WP_316787313.1">
    <property type="nucleotide sequence ID" value="NZ_CP053540.1"/>
</dbReference>
<reference evidence="1" key="1">
    <citation type="submission" date="2020-05" db="EMBL/GenBank/DDBJ databases">
        <authorList>
            <person name="Zhu T."/>
            <person name="Keshari N."/>
            <person name="Lu X."/>
        </authorList>
    </citation>
    <scope>NUCLEOTIDE SEQUENCE</scope>
    <source>
        <strain evidence="1">NK1-22</strain>
    </source>
</reference>
<dbReference type="EMBL" id="CP053540">
    <property type="protein sequence ID" value="WOB44213.1"/>
    <property type="molecule type" value="Genomic_DNA"/>
</dbReference>
<proteinExistence type="predicted"/>
<dbReference type="AlphaFoldDB" id="A0AA96YAQ3"/>
<name>A0AA96YAQ3_9CYAN</name>